<proteinExistence type="predicted"/>
<protein>
    <submittedName>
        <fullName evidence="1">DUF3891 family protein</fullName>
    </submittedName>
</protein>
<name>A0A927BYF8_9BACL</name>
<organism evidence="1 2">
    <name type="scientific">Paenibacillus sabuli</name>
    <dbReference type="NCBI Taxonomy" id="2772509"/>
    <lineage>
        <taxon>Bacteria</taxon>
        <taxon>Bacillati</taxon>
        <taxon>Bacillota</taxon>
        <taxon>Bacilli</taxon>
        <taxon>Bacillales</taxon>
        <taxon>Paenibacillaceae</taxon>
        <taxon>Paenibacillus</taxon>
    </lineage>
</organism>
<accession>A0A927BYF8</accession>
<gene>
    <name evidence="1" type="ORF">IDH44_21210</name>
</gene>
<dbReference type="InterPro" id="IPR024992">
    <property type="entry name" value="DUF3891"/>
</dbReference>
<dbReference type="Pfam" id="PF13030">
    <property type="entry name" value="DUF3891"/>
    <property type="match status" value="1"/>
</dbReference>
<dbReference type="AlphaFoldDB" id="A0A927BYF8"/>
<keyword evidence="2" id="KW-1185">Reference proteome</keyword>
<sequence>MIVRDTQNAFVLTTQDDHARLSGQIAQQLDGKWLADTARATDVLLAVEEHDRAWLRMDETPIWDDLAEAPCDFLSFPLLPKLLLYTVGLDEIEAKSPYAALLSSLHFCSFGDIRNSGEADAAAFLAHEELRRERIRAALGELDERSVAHHFRLLQLCDELSLYICFNRPGASKQEEHPWYQGGFGTQMEDGVTFRAAWIDEERIALAPFPFAGRADVTVRQKHIDKSELRRGGLAQAFRSAPWSKRRFAFVE</sequence>
<dbReference type="RefSeq" id="WP_190920824.1">
    <property type="nucleotide sequence ID" value="NZ_JACXIZ010000044.1"/>
</dbReference>
<evidence type="ECO:0000313" key="1">
    <source>
        <dbReference type="EMBL" id="MBD2847719.1"/>
    </source>
</evidence>
<dbReference type="Proteomes" id="UP000621560">
    <property type="component" value="Unassembled WGS sequence"/>
</dbReference>
<dbReference type="EMBL" id="JACXIZ010000044">
    <property type="protein sequence ID" value="MBD2847719.1"/>
    <property type="molecule type" value="Genomic_DNA"/>
</dbReference>
<comment type="caution">
    <text evidence="1">The sequence shown here is derived from an EMBL/GenBank/DDBJ whole genome shotgun (WGS) entry which is preliminary data.</text>
</comment>
<evidence type="ECO:0000313" key="2">
    <source>
        <dbReference type="Proteomes" id="UP000621560"/>
    </source>
</evidence>
<reference evidence="1" key="1">
    <citation type="submission" date="2020-09" db="EMBL/GenBank/DDBJ databases">
        <title>A novel bacterium of genus Paenibacillus, isolated from South China Sea.</title>
        <authorList>
            <person name="Huang H."/>
            <person name="Mo K."/>
            <person name="Hu Y."/>
        </authorList>
    </citation>
    <scope>NUCLEOTIDE SEQUENCE</scope>
    <source>
        <strain evidence="1">IB182496</strain>
    </source>
</reference>